<feature type="transmembrane region" description="Helical" evidence="7">
    <location>
        <begin position="137"/>
        <end position="159"/>
    </location>
</feature>
<sequence length="380" mass="41908">MDSIDPHYGLYRRDHGGTYLSSRGTQGLAVSVIFTFLATAFVGIRIFTRLKFLRTLESNDWMVVVALINSFVFMGLDMVEATSGMGMHVKDIPPDILQRQLKAFWLTIPFYNAAVLCAKASILMQYFRVFPTQRMRIVCWIMISILALYGTWAVISAFLNCIPVAKFWDPTIEGFCLSKPGLWFSNASMHIATDIAILIIPIPALMSIDVPKKQRIALMMMFALGGFVCITSIVRLVSLKKISESTDPTYDNVGAASWSAIECNTGIICACLPTLKPLVSRILPGLISTLSGNRHGTGQSTTRRGTWNDESTIGAPGEDAEYRAGDHKRVLSFGPSGGLKYGESVAKDEDKLQVIDPTLITELSELGHERTPSRDSIPLK</sequence>
<evidence type="ECO:0000256" key="2">
    <source>
        <dbReference type="ARBA" id="ARBA00022692"/>
    </source>
</evidence>
<feature type="compositionally biased region" description="Polar residues" evidence="6">
    <location>
        <begin position="294"/>
        <end position="311"/>
    </location>
</feature>
<dbReference type="Pfam" id="PF20684">
    <property type="entry name" value="Fung_rhodopsin"/>
    <property type="match status" value="1"/>
</dbReference>
<evidence type="ECO:0000256" key="4">
    <source>
        <dbReference type="ARBA" id="ARBA00023136"/>
    </source>
</evidence>
<evidence type="ECO:0000256" key="3">
    <source>
        <dbReference type="ARBA" id="ARBA00022989"/>
    </source>
</evidence>
<evidence type="ECO:0000256" key="7">
    <source>
        <dbReference type="SAM" id="Phobius"/>
    </source>
</evidence>
<dbReference type="Proteomes" id="UP000191285">
    <property type="component" value="Unassembled WGS sequence"/>
</dbReference>
<proteinExistence type="inferred from homology"/>
<name>A0A1V6T053_9EURO</name>
<dbReference type="OrthoDB" id="444631at2759"/>
<dbReference type="InterPro" id="IPR049326">
    <property type="entry name" value="Rhodopsin_dom_fungi"/>
</dbReference>
<evidence type="ECO:0000256" key="6">
    <source>
        <dbReference type="SAM" id="MobiDB-lite"/>
    </source>
</evidence>
<evidence type="ECO:0000259" key="8">
    <source>
        <dbReference type="Pfam" id="PF20684"/>
    </source>
</evidence>
<feature type="transmembrane region" description="Helical" evidence="7">
    <location>
        <begin position="187"/>
        <end position="206"/>
    </location>
</feature>
<comment type="similarity">
    <text evidence="5">Belongs to the SAT4 family.</text>
</comment>
<feature type="transmembrane region" description="Helical" evidence="7">
    <location>
        <begin position="60"/>
        <end position="79"/>
    </location>
</feature>
<dbReference type="PANTHER" id="PTHR33048:SF132">
    <property type="entry name" value="MEMBRANE PROTEIN, PUTATIVE (AFU_ORTHOLOGUE AFUA_6G07820)-RELATED"/>
    <property type="match status" value="1"/>
</dbReference>
<protein>
    <recommendedName>
        <fullName evidence="8">Rhodopsin domain-containing protein</fullName>
    </recommendedName>
</protein>
<dbReference type="EMBL" id="MLKD01000015">
    <property type="protein sequence ID" value="OQE19491.1"/>
    <property type="molecule type" value="Genomic_DNA"/>
</dbReference>
<dbReference type="STRING" id="303698.A0A1V6T053"/>
<organism evidence="9 10">
    <name type="scientific">Penicillium steckii</name>
    <dbReference type="NCBI Taxonomy" id="303698"/>
    <lineage>
        <taxon>Eukaryota</taxon>
        <taxon>Fungi</taxon>
        <taxon>Dikarya</taxon>
        <taxon>Ascomycota</taxon>
        <taxon>Pezizomycotina</taxon>
        <taxon>Eurotiomycetes</taxon>
        <taxon>Eurotiomycetidae</taxon>
        <taxon>Eurotiales</taxon>
        <taxon>Aspergillaceae</taxon>
        <taxon>Penicillium</taxon>
    </lineage>
</organism>
<feature type="region of interest" description="Disordered" evidence="6">
    <location>
        <begin position="294"/>
        <end position="319"/>
    </location>
</feature>
<reference evidence="10" key="1">
    <citation type="journal article" date="2017" name="Nat. Microbiol.">
        <title>Global analysis of biosynthetic gene clusters reveals vast potential of secondary metabolite production in Penicillium species.</title>
        <authorList>
            <person name="Nielsen J.C."/>
            <person name="Grijseels S."/>
            <person name="Prigent S."/>
            <person name="Ji B."/>
            <person name="Dainat J."/>
            <person name="Nielsen K.F."/>
            <person name="Frisvad J.C."/>
            <person name="Workman M."/>
            <person name="Nielsen J."/>
        </authorList>
    </citation>
    <scope>NUCLEOTIDE SEQUENCE [LARGE SCALE GENOMIC DNA]</scope>
    <source>
        <strain evidence="10">IBT 24891</strain>
    </source>
</reference>
<keyword evidence="3 7" id="KW-1133">Transmembrane helix</keyword>
<dbReference type="InterPro" id="IPR052337">
    <property type="entry name" value="SAT4-like"/>
</dbReference>
<comment type="caution">
    <text evidence="9">The sequence shown here is derived from an EMBL/GenBank/DDBJ whole genome shotgun (WGS) entry which is preliminary data.</text>
</comment>
<gene>
    <name evidence="9" type="ORF">PENSTE_c015G01634</name>
</gene>
<dbReference type="GO" id="GO:0016020">
    <property type="term" value="C:membrane"/>
    <property type="evidence" value="ECO:0007669"/>
    <property type="project" value="UniProtKB-SubCell"/>
</dbReference>
<keyword evidence="4 7" id="KW-0472">Membrane</keyword>
<dbReference type="AlphaFoldDB" id="A0A1V6T053"/>
<comment type="subcellular location">
    <subcellularLocation>
        <location evidence="1">Membrane</location>
        <topology evidence="1">Multi-pass membrane protein</topology>
    </subcellularLocation>
</comment>
<feature type="domain" description="Rhodopsin" evidence="8">
    <location>
        <begin position="44"/>
        <end position="281"/>
    </location>
</feature>
<dbReference type="PANTHER" id="PTHR33048">
    <property type="entry name" value="PTH11-LIKE INTEGRAL MEMBRANE PROTEIN (AFU_ORTHOLOGUE AFUA_5G11245)"/>
    <property type="match status" value="1"/>
</dbReference>
<evidence type="ECO:0000256" key="5">
    <source>
        <dbReference type="ARBA" id="ARBA00038359"/>
    </source>
</evidence>
<evidence type="ECO:0000313" key="9">
    <source>
        <dbReference type="EMBL" id="OQE19491.1"/>
    </source>
</evidence>
<feature type="transmembrane region" description="Helical" evidence="7">
    <location>
        <begin position="218"/>
        <end position="237"/>
    </location>
</feature>
<accession>A0A1V6T053</accession>
<keyword evidence="10" id="KW-1185">Reference proteome</keyword>
<evidence type="ECO:0000313" key="10">
    <source>
        <dbReference type="Proteomes" id="UP000191285"/>
    </source>
</evidence>
<keyword evidence="2 7" id="KW-0812">Transmembrane</keyword>
<feature type="transmembrane region" description="Helical" evidence="7">
    <location>
        <begin position="28"/>
        <end position="48"/>
    </location>
</feature>
<evidence type="ECO:0000256" key="1">
    <source>
        <dbReference type="ARBA" id="ARBA00004141"/>
    </source>
</evidence>
<feature type="transmembrane region" description="Helical" evidence="7">
    <location>
        <begin position="103"/>
        <end position="125"/>
    </location>
</feature>